<name>A0A9W9MRN8_9EURO</name>
<evidence type="ECO:0000256" key="2">
    <source>
        <dbReference type="ARBA" id="ARBA00011881"/>
    </source>
</evidence>
<dbReference type="NCBIfam" id="TIGR02690">
    <property type="entry name" value="resist_ArsH"/>
    <property type="match status" value="1"/>
</dbReference>
<comment type="cofactor">
    <cofactor evidence="1">
        <name>FMN</name>
        <dbReference type="ChEBI" id="CHEBI:58210"/>
    </cofactor>
</comment>
<dbReference type="OrthoDB" id="8300214at2759"/>
<evidence type="ECO:0000256" key="3">
    <source>
        <dbReference type="ARBA" id="ARBA00022630"/>
    </source>
</evidence>
<comment type="caution">
    <text evidence="9">The sequence shown here is derived from an EMBL/GenBank/DDBJ whole genome shotgun (WGS) entry which is preliminary data.</text>
</comment>
<feature type="domain" description="NADPH-dependent FMN reductase-like" evidence="8">
    <location>
        <begin position="103"/>
        <end position="245"/>
    </location>
</feature>
<dbReference type="InterPro" id="IPR014063">
    <property type="entry name" value="Arsenate-R_ArsH"/>
</dbReference>
<evidence type="ECO:0000313" key="9">
    <source>
        <dbReference type="EMBL" id="KAJ5206261.1"/>
    </source>
</evidence>
<gene>
    <name evidence="9" type="ORF">N7472_002709</name>
</gene>
<dbReference type="Gene3D" id="3.40.50.360">
    <property type="match status" value="1"/>
</dbReference>
<evidence type="ECO:0000256" key="5">
    <source>
        <dbReference type="ARBA" id="ARBA00022741"/>
    </source>
</evidence>
<dbReference type="PANTHER" id="PTHR43590">
    <property type="entry name" value="ARSENIC RESISTANCE PROTEIN ARSH (AFU_ORTHOLOGUE AFUA_5G15030)"/>
    <property type="match status" value="1"/>
</dbReference>
<evidence type="ECO:0000259" key="8">
    <source>
        <dbReference type="Pfam" id="PF03358"/>
    </source>
</evidence>
<keyword evidence="4" id="KW-0288">FMN</keyword>
<dbReference type="GO" id="GO:0000166">
    <property type="term" value="F:nucleotide binding"/>
    <property type="evidence" value="ECO:0007669"/>
    <property type="project" value="UniProtKB-KW"/>
</dbReference>
<dbReference type="Pfam" id="PF03358">
    <property type="entry name" value="FMN_red"/>
    <property type="match status" value="1"/>
</dbReference>
<evidence type="ECO:0000256" key="6">
    <source>
        <dbReference type="ARBA" id="ARBA00022857"/>
    </source>
</evidence>
<keyword evidence="10" id="KW-1185">Reference proteome</keyword>
<dbReference type="Proteomes" id="UP001150879">
    <property type="component" value="Unassembled WGS sequence"/>
</dbReference>
<dbReference type="SUPFAM" id="SSF52218">
    <property type="entry name" value="Flavoproteins"/>
    <property type="match status" value="1"/>
</dbReference>
<dbReference type="InterPro" id="IPR005025">
    <property type="entry name" value="FMN_Rdtase-like_dom"/>
</dbReference>
<protein>
    <submittedName>
        <fullName evidence="9">Arsenate resistance ArsH</fullName>
    </submittedName>
</protein>
<evidence type="ECO:0000256" key="4">
    <source>
        <dbReference type="ARBA" id="ARBA00022643"/>
    </source>
</evidence>
<sequence length="313" mass="35449">MLSYLIQRVPSTLRPAISQSLLCPKYPTKMFFTVAPVAANTQSNVSYRSLALPLSEDSPEIRQKYRPFILEDNATEDWVNNLDLATAADMAENNLQATNQRLKVLVLYGSLRKRSYSRLVAFEASRILFRLGCDVRVFDPEGLPIKNDNDTAHPKVQELRELSLWSDGHVWVSPEQHGNLTAVFKNQIDWIPLSTGSVRPTQGRTLAIAQVCGGSQSFNAVNSLRILGRWMRMFTIPNQSSIPMAYTQFPDEGQPGDQRLMPSGNRDRLVDCMEEFVKYTILMRPHIDLFGDRFSEREEKKRKEAKLGVAAAI</sequence>
<dbReference type="EMBL" id="JAPQKP010000002">
    <property type="protein sequence ID" value="KAJ5206261.1"/>
    <property type="molecule type" value="Genomic_DNA"/>
</dbReference>
<dbReference type="GO" id="GO:0016655">
    <property type="term" value="F:oxidoreductase activity, acting on NAD(P)H, quinone or similar compound as acceptor"/>
    <property type="evidence" value="ECO:0007669"/>
    <property type="project" value="TreeGrafter"/>
</dbReference>
<reference evidence="9" key="2">
    <citation type="journal article" date="2023" name="IMA Fungus">
        <title>Comparative genomic study of the Penicillium genus elucidates a diverse pangenome and 15 lateral gene transfer events.</title>
        <authorList>
            <person name="Petersen C."/>
            <person name="Sorensen T."/>
            <person name="Nielsen M.R."/>
            <person name="Sondergaard T.E."/>
            <person name="Sorensen J.L."/>
            <person name="Fitzpatrick D.A."/>
            <person name="Frisvad J.C."/>
            <person name="Nielsen K.L."/>
        </authorList>
    </citation>
    <scope>NUCLEOTIDE SEQUENCE</scope>
    <source>
        <strain evidence="9">IBT 16849</strain>
    </source>
</reference>
<keyword evidence="7" id="KW-0560">Oxidoreductase</keyword>
<proteinExistence type="predicted"/>
<keyword evidence="3" id="KW-0285">Flavoprotein</keyword>
<evidence type="ECO:0000256" key="7">
    <source>
        <dbReference type="ARBA" id="ARBA00023002"/>
    </source>
</evidence>
<accession>A0A9W9MRN8</accession>
<dbReference type="FunFam" id="3.40.50.360:FF:000027">
    <property type="entry name" value="Arsenical resistance protein ArsH"/>
    <property type="match status" value="1"/>
</dbReference>
<reference evidence="9" key="1">
    <citation type="submission" date="2022-11" db="EMBL/GenBank/DDBJ databases">
        <authorList>
            <person name="Petersen C."/>
        </authorList>
    </citation>
    <scope>NUCLEOTIDE SEQUENCE</scope>
    <source>
        <strain evidence="9">IBT 16849</strain>
    </source>
</reference>
<organism evidence="9 10">
    <name type="scientific">Penicillium cf. griseofulvum</name>
    <dbReference type="NCBI Taxonomy" id="2972120"/>
    <lineage>
        <taxon>Eukaryota</taxon>
        <taxon>Fungi</taxon>
        <taxon>Dikarya</taxon>
        <taxon>Ascomycota</taxon>
        <taxon>Pezizomycotina</taxon>
        <taxon>Eurotiomycetes</taxon>
        <taxon>Eurotiomycetidae</taxon>
        <taxon>Eurotiales</taxon>
        <taxon>Aspergillaceae</taxon>
        <taxon>Penicillium</taxon>
    </lineage>
</organism>
<dbReference type="InterPro" id="IPR029039">
    <property type="entry name" value="Flavoprotein-like_sf"/>
</dbReference>
<dbReference type="AlphaFoldDB" id="A0A9W9MRN8"/>
<dbReference type="PANTHER" id="PTHR43590:SF1">
    <property type="entry name" value="ARSENIC RESISTANCE PROTEIN ARSH (AFU_ORTHOLOGUE AFUA_5G15030)"/>
    <property type="match status" value="1"/>
</dbReference>
<comment type="subunit">
    <text evidence="2">Homotetramer.</text>
</comment>
<evidence type="ECO:0000256" key="1">
    <source>
        <dbReference type="ARBA" id="ARBA00001917"/>
    </source>
</evidence>
<keyword evidence="6" id="KW-0521">NADP</keyword>
<evidence type="ECO:0000313" key="10">
    <source>
        <dbReference type="Proteomes" id="UP001150879"/>
    </source>
</evidence>
<keyword evidence="5" id="KW-0547">Nucleotide-binding</keyword>